<accession>A0ABQ0NZN9</accession>
<comment type="caution">
    <text evidence="1">The sequence shown here is derived from an EMBL/GenBank/DDBJ whole genome shotgun (WGS) entry which is preliminary data.</text>
</comment>
<reference evidence="1" key="1">
    <citation type="submission" date="2013-04" db="EMBL/GenBank/DDBJ databases">
        <title>The genome sequencing project of 58 acetic acid bacteria.</title>
        <authorList>
            <person name="Okamoto-Kainuma A."/>
            <person name="Ishikawa M."/>
            <person name="Umino S."/>
            <person name="Koizumi Y."/>
            <person name="Shiwa Y."/>
            <person name="Yoshikawa H."/>
            <person name="Matsutani M."/>
            <person name="Matsushita K."/>
        </authorList>
    </citation>
    <scope>NUCLEOTIDE SEQUENCE</scope>
    <source>
        <strain evidence="1">DSM 15669</strain>
    </source>
</reference>
<sequence length="228" mass="26481">MSDKVKRSEEETRIIESISKYCYKGNGEKELFDVYPGYFEVPECEFQLVRKVGESKFSQRRQYIDNGAAINGAMNYANAKKNMAIGAVMYSRHEAGYSALMNRDELDEDEIPLWMGSNICKKFHHHGEFFLLKNTWLTDKFIINKNIKYVEDLSPGIGGVPDCMCRFFYKYHLDQIPDGVIIKKKNESDINFSIAIKADEKTPSEERFHPVTKKQSFLRRLFSLKKQG</sequence>
<evidence type="ECO:0000313" key="2">
    <source>
        <dbReference type="Proteomes" id="UP001062901"/>
    </source>
</evidence>
<gene>
    <name evidence="1" type="ORF">AA15669_1407</name>
</gene>
<dbReference type="EMBL" id="BAQD01000033">
    <property type="protein sequence ID" value="GBQ07504.1"/>
    <property type="molecule type" value="Genomic_DNA"/>
</dbReference>
<proteinExistence type="predicted"/>
<evidence type="ECO:0000313" key="1">
    <source>
        <dbReference type="EMBL" id="GBQ07504.1"/>
    </source>
</evidence>
<dbReference type="Proteomes" id="UP001062901">
    <property type="component" value="Unassembled WGS sequence"/>
</dbReference>
<keyword evidence="2" id="KW-1185">Reference proteome</keyword>
<organism evidence="1 2">
    <name type="scientific">Saccharibacter floricola DSM 15669</name>
    <dbReference type="NCBI Taxonomy" id="1123227"/>
    <lineage>
        <taxon>Bacteria</taxon>
        <taxon>Pseudomonadati</taxon>
        <taxon>Pseudomonadota</taxon>
        <taxon>Alphaproteobacteria</taxon>
        <taxon>Acetobacterales</taxon>
        <taxon>Acetobacteraceae</taxon>
        <taxon>Saccharibacter</taxon>
    </lineage>
</organism>
<protein>
    <submittedName>
        <fullName evidence="1">Uncharacterized protein</fullName>
    </submittedName>
</protein>
<dbReference type="RefSeq" id="WP_018981052.1">
    <property type="nucleotide sequence ID" value="NZ_BAQD01000033.1"/>
</dbReference>
<name>A0ABQ0NZN9_9PROT</name>